<evidence type="ECO:0000313" key="4">
    <source>
        <dbReference type="Proteomes" id="UP000199581"/>
    </source>
</evidence>
<dbReference type="OrthoDB" id="9806735at2"/>
<keyword evidence="4" id="KW-1185">Reference proteome</keyword>
<feature type="transmembrane region" description="Helical" evidence="1">
    <location>
        <begin position="379"/>
        <end position="400"/>
    </location>
</feature>
<keyword evidence="1" id="KW-1133">Transmembrane helix</keyword>
<dbReference type="InterPro" id="IPR052020">
    <property type="entry name" value="Cyclic_di-GMP/3'3'-cGAMP_PDE"/>
</dbReference>
<dbReference type="Pfam" id="PF13487">
    <property type="entry name" value="HD_5"/>
    <property type="match status" value="1"/>
</dbReference>
<accession>A0A8G2BZF9</accession>
<evidence type="ECO:0000313" key="3">
    <source>
        <dbReference type="EMBL" id="SFL24523.1"/>
    </source>
</evidence>
<dbReference type="EMBL" id="FOTO01000001">
    <property type="protein sequence ID" value="SFL24523.1"/>
    <property type="molecule type" value="Genomic_DNA"/>
</dbReference>
<evidence type="ECO:0000259" key="2">
    <source>
        <dbReference type="PROSITE" id="PS51832"/>
    </source>
</evidence>
<dbReference type="Proteomes" id="UP000199581">
    <property type="component" value="Unassembled WGS sequence"/>
</dbReference>
<feature type="domain" description="HD-GYP" evidence="2">
    <location>
        <begin position="442"/>
        <end position="654"/>
    </location>
</feature>
<feature type="transmembrane region" description="Helical" evidence="1">
    <location>
        <begin position="406"/>
        <end position="426"/>
    </location>
</feature>
<dbReference type="SMART" id="SM00471">
    <property type="entry name" value="HDc"/>
    <property type="match status" value="1"/>
</dbReference>
<dbReference type="AlphaFoldDB" id="A0A8G2BZF9"/>
<protein>
    <submittedName>
        <fullName evidence="3">Adenylate cyclase</fullName>
    </submittedName>
</protein>
<dbReference type="PANTHER" id="PTHR45228">
    <property type="entry name" value="CYCLIC DI-GMP PHOSPHODIESTERASE TM_0186-RELATED"/>
    <property type="match status" value="1"/>
</dbReference>
<proteinExistence type="predicted"/>
<dbReference type="PROSITE" id="PS51832">
    <property type="entry name" value="HD_GYP"/>
    <property type="match status" value="1"/>
</dbReference>
<keyword evidence="1" id="KW-0472">Membrane</keyword>
<dbReference type="SUPFAM" id="SSF109604">
    <property type="entry name" value="HD-domain/PDEase-like"/>
    <property type="match status" value="1"/>
</dbReference>
<name>A0A8G2BZF9_DESNO</name>
<keyword evidence="1" id="KW-0812">Transmembrane</keyword>
<evidence type="ECO:0000256" key="1">
    <source>
        <dbReference type="SAM" id="Phobius"/>
    </source>
</evidence>
<dbReference type="CDD" id="cd00077">
    <property type="entry name" value="HDc"/>
    <property type="match status" value="1"/>
</dbReference>
<comment type="caution">
    <text evidence="3">The sequence shown here is derived from an EMBL/GenBank/DDBJ whole genome shotgun (WGS) entry which is preliminary data.</text>
</comment>
<reference evidence="3 4" key="1">
    <citation type="submission" date="2016-10" db="EMBL/GenBank/DDBJ databases">
        <authorList>
            <person name="Varghese N."/>
            <person name="Submissions S."/>
        </authorList>
    </citation>
    <scope>NUCLEOTIDE SEQUENCE [LARGE SCALE GENOMIC DNA]</scope>
    <source>
        <strain evidence="3 4">DSM 1741</strain>
    </source>
</reference>
<feature type="transmembrane region" description="Helical" evidence="1">
    <location>
        <begin position="12"/>
        <end position="31"/>
    </location>
</feature>
<sequence>MKRQRYRRRDILRLLGTGCVITLCVVILHVVRPELLTHFERKVYDVLLSQTSQRPPSPVPVLIAIDDKSLTALGQWPWPRHVLASLITRLHEAGADIVTLDLILSARDRTSPLLVQEELRQTTGFSIDLEGLPQNRLDHDRLLAEALAKMPTVLGHKLLFTPNHDKAPFCEVHPILSGQSIPAGLSLHTAETAVCPLTILNAAATNSGFINALPDSDGVIRRTPLIALHADKLLPSLILATVMTRGETAVGLGQDADGNFVQLGRKRTHIDAQGNVLLRYRGPSGTFTTYSATDILGGPLPDLQGRVAIVGPTASGLGDNHATPVDRVFPGIEVHATLLDNLLQKDTLIRPAWAIGAEACAIAAVGLLSSLLMMSAGPLTCAAGLLVGATGVWSASLWLLNGPGYWISPLSTEIILLGNMALLSLIKYGMEERELRIRSQQLLHAQDATIMSLTALAETRDPETGGHIRRTREYVLVLARVLARKPKFKKYLDRDTIELLYKSAPLHDIGKVGIADSILLKPGSLTREEFKAMQLHTLLGAETLAEAERQSTDSSDRSFLGLAREIALSHHEKWDGSGYPQGLKAEAIPLGGRLMALADVYDALVTKRVYKDAMPHEEALQIILAGRGAHFDPDVVDAFEETQLEFLAISNRYD</sequence>
<dbReference type="RefSeq" id="WP_092188247.1">
    <property type="nucleotide sequence ID" value="NZ_FOTO01000001.1"/>
</dbReference>
<dbReference type="SMART" id="SM01080">
    <property type="entry name" value="CHASE2"/>
    <property type="match status" value="1"/>
</dbReference>
<dbReference type="InterPro" id="IPR003607">
    <property type="entry name" value="HD/PDEase_dom"/>
</dbReference>
<dbReference type="PANTHER" id="PTHR45228:SF5">
    <property type="entry name" value="CYCLIC DI-GMP PHOSPHODIESTERASE VC_1348-RELATED"/>
    <property type="match status" value="1"/>
</dbReference>
<dbReference type="InterPro" id="IPR037522">
    <property type="entry name" value="HD_GYP_dom"/>
</dbReference>
<feature type="transmembrane region" description="Helical" evidence="1">
    <location>
        <begin position="352"/>
        <end position="372"/>
    </location>
</feature>
<organism evidence="3 4">
    <name type="scientific">Desulfomicrobium norvegicum (strain DSM 1741 / NCIMB 8310)</name>
    <name type="common">Desulfovibrio baculatus (strain Norway 4)</name>
    <name type="synonym">Desulfovibrio desulfuricans (strain Norway 4)</name>
    <dbReference type="NCBI Taxonomy" id="52561"/>
    <lineage>
        <taxon>Bacteria</taxon>
        <taxon>Pseudomonadati</taxon>
        <taxon>Thermodesulfobacteriota</taxon>
        <taxon>Desulfovibrionia</taxon>
        <taxon>Desulfovibrionales</taxon>
        <taxon>Desulfomicrobiaceae</taxon>
        <taxon>Desulfomicrobium</taxon>
    </lineage>
</organism>
<dbReference type="Gene3D" id="1.10.3210.10">
    <property type="entry name" value="Hypothetical protein af1432"/>
    <property type="match status" value="1"/>
</dbReference>
<dbReference type="InterPro" id="IPR007890">
    <property type="entry name" value="CHASE2"/>
</dbReference>
<gene>
    <name evidence="3" type="ORF">SAMN05421830_101132</name>
</gene>
<dbReference type="Pfam" id="PF05226">
    <property type="entry name" value="CHASE2"/>
    <property type="match status" value="1"/>
</dbReference>